<feature type="transmembrane region" description="Helical" evidence="1">
    <location>
        <begin position="298"/>
        <end position="316"/>
    </location>
</feature>
<feature type="transmembrane region" description="Helical" evidence="1">
    <location>
        <begin position="715"/>
        <end position="736"/>
    </location>
</feature>
<feature type="transmembrane region" description="Helical" evidence="1">
    <location>
        <begin position="142"/>
        <end position="161"/>
    </location>
</feature>
<dbReference type="RefSeq" id="WP_161024339.1">
    <property type="nucleotide sequence ID" value="NZ_WWCJ01000002.1"/>
</dbReference>
<feature type="transmembrane region" description="Helical" evidence="1">
    <location>
        <begin position="214"/>
        <end position="238"/>
    </location>
</feature>
<feature type="transmembrane region" description="Helical" evidence="1">
    <location>
        <begin position="268"/>
        <end position="286"/>
    </location>
</feature>
<feature type="transmembrane region" description="Helical" evidence="1">
    <location>
        <begin position="767"/>
        <end position="786"/>
    </location>
</feature>
<feature type="transmembrane region" description="Helical" evidence="1">
    <location>
        <begin position="743"/>
        <end position="761"/>
    </location>
</feature>
<evidence type="ECO:0000313" key="2">
    <source>
        <dbReference type="EMBL" id="MYN01333.1"/>
    </source>
</evidence>
<feature type="transmembrane region" description="Helical" evidence="1">
    <location>
        <begin position="50"/>
        <end position="72"/>
    </location>
</feature>
<feature type="transmembrane region" description="Helical" evidence="1">
    <location>
        <begin position="348"/>
        <end position="367"/>
    </location>
</feature>
<keyword evidence="1" id="KW-1133">Transmembrane helix</keyword>
<evidence type="ECO:0000256" key="1">
    <source>
        <dbReference type="SAM" id="Phobius"/>
    </source>
</evidence>
<keyword evidence="3" id="KW-1185">Reference proteome</keyword>
<evidence type="ECO:0000313" key="3">
    <source>
        <dbReference type="Proteomes" id="UP000448575"/>
    </source>
</evidence>
<organism evidence="2 3">
    <name type="scientific">Pseudoduganella guangdongensis</name>
    <dbReference type="NCBI Taxonomy" id="2692179"/>
    <lineage>
        <taxon>Bacteria</taxon>
        <taxon>Pseudomonadati</taxon>
        <taxon>Pseudomonadota</taxon>
        <taxon>Betaproteobacteria</taxon>
        <taxon>Burkholderiales</taxon>
        <taxon>Oxalobacteraceae</taxon>
        <taxon>Telluria group</taxon>
        <taxon>Pseudoduganella</taxon>
    </lineage>
</organism>
<proteinExistence type="predicted"/>
<evidence type="ECO:0008006" key="4">
    <source>
        <dbReference type="Google" id="ProtNLM"/>
    </source>
</evidence>
<dbReference type="EMBL" id="WWCJ01000002">
    <property type="protein sequence ID" value="MYN01333.1"/>
    <property type="molecule type" value="Genomic_DNA"/>
</dbReference>
<feature type="transmembrane region" description="Helical" evidence="1">
    <location>
        <begin position="406"/>
        <end position="428"/>
    </location>
</feature>
<feature type="transmembrane region" description="Helical" evidence="1">
    <location>
        <begin position="245"/>
        <end position="262"/>
    </location>
</feature>
<feature type="transmembrane region" description="Helical" evidence="1">
    <location>
        <begin position="173"/>
        <end position="194"/>
    </location>
</feature>
<feature type="transmembrane region" description="Helical" evidence="1">
    <location>
        <begin position="105"/>
        <end position="122"/>
    </location>
</feature>
<feature type="transmembrane region" description="Helical" evidence="1">
    <location>
        <begin position="379"/>
        <end position="399"/>
    </location>
</feature>
<sequence>MMRLLARRGAALAAAGLLLAAASVYPAPTLLLAVLLGAYMALLLWRPAAWLVAVPALLPVLDFAPWTGWFFLEELDLLLLATCAAGYWRLGDAPPRTKLPGTARVALGLFVLCYLIAAWRGLMPLAPLDANSFANYTSPYNGLRVLKGVLWPLLLLPLLRATAGEQGSNLQRLLVPGMLLGLTACSLAVVWERLAFPGLFNFASDYRPTAPFSAMHTGGAALDAYLAMAFPFVTLWLVNHPPPRRLALGLLVLGLGLFAGLTTFSRDIYLAYAAAGGVIAGIGAVHHLRGGSLSGRSMAASLLVLVLAYWILGQVFESSGYRGLGAALGLLATALLLGGAAPRLGKPLLAAALALGLLLLVAALGLLGSGGSAAKGSYLAYGLALLCAAGGAGLLALGAPAQRPRGVLLLAAALPAQALAAILVARHYGGNDTLPAISMVLLLAVALAASRLLPRPPWTLDRGTLTVSFFSAIVFAALIPISSSYYTGTRFATVGRDMDTRLAHWSEALSMMDDTALTSAFGQGLGRFPQAYVWQNTHGEIPGTFKYVDEPGNRYLLLGAAQYAIGYGEVLRMLQHVDMKPGQRYTLSFDMRRQHLDAGPAAMVCARWLIYPMACSPARMPPSPLVQDWQHVTVELPVRQQATAWGAPLVFELYNRSHKAPLEIDNVSLREAGSGRELLRNGSFSDGHDYWFFSSDRNHMPWHVKSFAVNQLFELGWVGVAATAFLLLAVGAPMVARGLGGDHFATVSLAALTGCMMVGLFDSITDVPRLSTLFLLLALAGSLKPARKRIKVRRQRNGAEDQDADALMA</sequence>
<keyword evidence="1" id="KW-0812">Transmembrane</keyword>
<feature type="transmembrane region" description="Helical" evidence="1">
    <location>
        <begin position="434"/>
        <end position="453"/>
    </location>
</feature>
<protein>
    <recommendedName>
        <fullName evidence="4">O-antigen ligase domain-containing protein</fullName>
    </recommendedName>
</protein>
<keyword evidence="1" id="KW-0472">Membrane</keyword>
<feature type="transmembrane region" description="Helical" evidence="1">
    <location>
        <begin position="465"/>
        <end position="486"/>
    </location>
</feature>
<dbReference type="AlphaFoldDB" id="A0A6N9HE61"/>
<comment type="caution">
    <text evidence="2">The sequence shown here is derived from an EMBL/GenBank/DDBJ whole genome shotgun (WGS) entry which is preliminary data.</text>
</comment>
<name>A0A6N9HE61_9BURK</name>
<feature type="transmembrane region" description="Helical" evidence="1">
    <location>
        <begin position="322"/>
        <end position="341"/>
    </location>
</feature>
<dbReference type="Proteomes" id="UP000448575">
    <property type="component" value="Unassembled WGS sequence"/>
</dbReference>
<accession>A0A6N9HE61</accession>
<reference evidence="2 3" key="1">
    <citation type="submission" date="2019-12" db="EMBL/GenBank/DDBJ databases">
        <title>Novel species isolated from a subtropical stream in China.</title>
        <authorList>
            <person name="Lu H."/>
        </authorList>
    </citation>
    <scope>NUCLEOTIDE SEQUENCE [LARGE SCALE GENOMIC DNA]</scope>
    <source>
        <strain evidence="2 3">DS3</strain>
    </source>
</reference>
<dbReference type="Gene3D" id="2.60.120.260">
    <property type="entry name" value="Galactose-binding domain-like"/>
    <property type="match status" value="1"/>
</dbReference>
<gene>
    <name evidence="2" type="ORF">GTP41_04385</name>
</gene>